<dbReference type="InterPro" id="IPR025591">
    <property type="entry name" value="RloB"/>
</dbReference>
<name>A0A2V3XXI3_9FIRM</name>
<reference evidence="2 3" key="1">
    <citation type="submission" date="2018-05" db="EMBL/GenBank/DDBJ databases">
        <title>Genomic Encyclopedia of Type Strains, Phase IV (KMG-IV): sequencing the most valuable type-strain genomes for metagenomic binning, comparative biology and taxonomic classification.</title>
        <authorList>
            <person name="Goeker M."/>
        </authorList>
    </citation>
    <scope>NUCLEOTIDE SEQUENCE [LARGE SCALE GENOMIC DNA]</scope>
    <source>
        <strain evidence="2 3">DSM 24995</strain>
    </source>
</reference>
<proteinExistence type="predicted"/>
<organism evidence="2 3">
    <name type="scientific">Hungatella effluvii</name>
    <dbReference type="NCBI Taxonomy" id="1096246"/>
    <lineage>
        <taxon>Bacteria</taxon>
        <taxon>Bacillati</taxon>
        <taxon>Bacillota</taxon>
        <taxon>Clostridia</taxon>
        <taxon>Lachnospirales</taxon>
        <taxon>Lachnospiraceae</taxon>
        <taxon>Hungatella</taxon>
    </lineage>
</organism>
<dbReference type="GeneID" id="86063731"/>
<dbReference type="Proteomes" id="UP000248057">
    <property type="component" value="Unassembled WGS sequence"/>
</dbReference>
<evidence type="ECO:0000313" key="3">
    <source>
        <dbReference type="Proteomes" id="UP000248057"/>
    </source>
</evidence>
<evidence type="ECO:0000313" key="2">
    <source>
        <dbReference type="EMBL" id="PXX49244.1"/>
    </source>
</evidence>
<sequence>MANKSGGKPSDRRAGKRKDRNQRMGQRVPELGYYLIVTDTEETEKNYFEGLRDSIPVELKDRLIIKVEKAKTVELVKRALELVGKESQYRIPWIVFDRDQVKGFDEIIWTAEKNGVHAGWSNPCFEIWMYAYFGEMPTIRESYTCCDRFADKFEKVTGQKYYKNDRDVYRKLVQYGDFEQAVVLAERSLKKCVEDGKKLPSEMWPACMVQRLAAEILKKTGIF</sequence>
<feature type="region of interest" description="Disordered" evidence="1">
    <location>
        <begin position="1"/>
        <end position="24"/>
    </location>
</feature>
<dbReference type="AlphaFoldDB" id="A0A2V3XXI3"/>
<comment type="caution">
    <text evidence="2">The sequence shown here is derived from an EMBL/GenBank/DDBJ whole genome shotgun (WGS) entry which is preliminary data.</text>
</comment>
<gene>
    <name evidence="2" type="ORF">DFR60_11433</name>
</gene>
<evidence type="ECO:0000256" key="1">
    <source>
        <dbReference type="SAM" id="MobiDB-lite"/>
    </source>
</evidence>
<dbReference type="Pfam" id="PF13707">
    <property type="entry name" value="RloB"/>
    <property type="match status" value="1"/>
</dbReference>
<dbReference type="RefSeq" id="WP_110324903.1">
    <property type="nucleotide sequence ID" value="NZ_QJKD01000014.1"/>
</dbReference>
<accession>A0A2V3XXI3</accession>
<protein>
    <submittedName>
        <fullName evidence="2">RloB-like protein</fullName>
    </submittedName>
</protein>
<dbReference type="EMBL" id="QJKD01000014">
    <property type="protein sequence ID" value="PXX49244.1"/>
    <property type="molecule type" value="Genomic_DNA"/>
</dbReference>
<keyword evidence="3" id="KW-1185">Reference proteome</keyword>